<evidence type="ECO:0000256" key="10">
    <source>
        <dbReference type="ARBA" id="ARBA00047995"/>
    </source>
</evidence>
<dbReference type="InterPro" id="IPR033762">
    <property type="entry name" value="MCM_OB"/>
</dbReference>
<keyword evidence="3 13" id="KW-0235">DNA replication</keyword>
<dbReference type="Pfam" id="PF21128">
    <property type="entry name" value="WHD_MCM4"/>
    <property type="match status" value="1"/>
</dbReference>
<evidence type="ECO:0000256" key="2">
    <source>
        <dbReference type="ARBA" id="ARBA00008010"/>
    </source>
</evidence>
<evidence type="ECO:0000256" key="3">
    <source>
        <dbReference type="ARBA" id="ARBA00022705"/>
    </source>
</evidence>
<dbReference type="PANTHER" id="PTHR11630">
    <property type="entry name" value="DNA REPLICATION LICENSING FACTOR MCM FAMILY MEMBER"/>
    <property type="match status" value="1"/>
</dbReference>
<dbReference type="PROSITE" id="PS00847">
    <property type="entry name" value="MCM_1"/>
    <property type="match status" value="1"/>
</dbReference>
<sequence>MSGEEPQSMGGPADSAPLSLPQVGGSMQQADSGGSFGMGRSSGVQPTPRQAHSGQSGLSFGGTAPSASMGFETPFPATSAARRRDLGPASQIRRRSISMPAANYGESDLNSDDMEPDADAAFVWGTTVSVANVEHRIRRFLQNFKEPGASEPKYMELIRQMVADGDYSLNIDCADLQLDNGGDKTLYSQLVTYPTSVIPLFDSEVKFMASQIAADDSEEFDNIQVKVFNLSEMKVIRDLNPADINNLISVSGMVTRTSNIIPDMRMGVFKCDSCGHVEAVVNDMGRIEEPSRCGNGQCNSQWTMKLMHNRSYFNNKQLIKMQENPNAIPEGETPHAVSMFAFDDMVDVAKPGDRITVTGIYKAAPMRISPRLRIMKSIYKTYIDVVHVSMDEQSKLYSVADKAGTRATDDSEEQVERRPFQGNNMSREQEDDRREELEALAADPEIYDKLVASIAPSIWQLEDVKRGILCQLFGGTTKEFSGGRVRGEINVLLVGDPGVSKSQLLSYVHKLAPRGIYTSGRGSSAVGLTAYVTRDPETKEMVLESGALVLSDMGICCIDEFDKMSDSARSMLHEVMEQQTVSVAKAGIISTLNARTSVLACANPVNSRYDPRLSVIDNIQLPPTLISRFDLIYLVLDKANEASDRKLARFLVALNYEHPPQANQALIPLDTLRDYIAYARTRCTPELSDDAAQDLIEGYLAMRKQGISRKVITATPRQLESLIRLSEALARMRLSPTVERPDVAEAIRLMRVALQQSATDPTTGAIDMDKIMTGFSASDRMHQEALATEIRALLAKTSGSLSVEELLRKIRDQSSEHLDRKQIVDALQSLQEDVIYSDGRARHKNAVAA</sequence>
<accession>A0AAW1Q465</accession>
<feature type="compositionally biased region" description="Polar residues" evidence="14">
    <location>
        <begin position="44"/>
        <end position="58"/>
    </location>
</feature>
<comment type="subcellular location">
    <subcellularLocation>
        <location evidence="1">Nucleus</location>
    </subcellularLocation>
</comment>
<dbReference type="FunFam" id="3.40.50.300:FF:000217">
    <property type="entry name" value="DNA helicase"/>
    <property type="match status" value="1"/>
</dbReference>
<dbReference type="InterPro" id="IPR027925">
    <property type="entry name" value="MCM_N"/>
</dbReference>
<comment type="subunit">
    <text evidence="13">Component of the MCM2-7 complex.</text>
</comment>
<keyword evidence="6 13" id="KW-0347">Helicase</keyword>
<dbReference type="GO" id="GO:0042555">
    <property type="term" value="C:MCM complex"/>
    <property type="evidence" value="ECO:0007669"/>
    <property type="project" value="UniProtKB-UniRule"/>
</dbReference>
<dbReference type="Pfam" id="PF17207">
    <property type="entry name" value="MCM_OB"/>
    <property type="match status" value="1"/>
</dbReference>
<dbReference type="GO" id="GO:0017116">
    <property type="term" value="F:single-stranded DNA helicase activity"/>
    <property type="evidence" value="ECO:0007669"/>
    <property type="project" value="TreeGrafter"/>
</dbReference>
<dbReference type="Proteomes" id="UP001489004">
    <property type="component" value="Unassembled WGS sequence"/>
</dbReference>
<dbReference type="GO" id="GO:0000347">
    <property type="term" value="C:THO complex"/>
    <property type="evidence" value="ECO:0007669"/>
    <property type="project" value="UniProtKB-ARBA"/>
</dbReference>
<dbReference type="GO" id="GO:0016787">
    <property type="term" value="F:hydrolase activity"/>
    <property type="evidence" value="ECO:0007669"/>
    <property type="project" value="UniProtKB-KW"/>
</dbReference>
<evidence type="ECO:0000313" key="17">
    <source>
        <dbReference type="Proteomes" id="UP001489004"/>
    </source>
</evidence>
<comment type="caution">
    <text evidence="16">The sequence shown here is derived from an EMBL/GenBank/DDBJ whole genome shotgun (WGS) entry which is preliminary data.</text>
</comment>
<keyword evidence="7 12" id="KW-0067">ATP-binding</keyword>
<dbReference type="Gene3D" id="2.20.28.10">
    <property type="match status" value="1"/>
</dbReference>
<organism evidence="16 17">
    <name type="scientific">[Myrmecia] bisecta</name>
    <dbReference type="NCBI Taxonomy" id="41462"/>
    <lineage>
        <taxon>Eukaryota</taxon>
        <taxon>Viridiplantae</taxon>
        <taxon>Chlorophyta</taxon>
        <taxon>core chlorophytes</taxon>
        <taxon>Trebouxiophyceae</taxon>
        <taxon>Trebouxiales</taxon>
        <taxon>Trebouxiaceae</taxon>
        <taxon>Myrmecia</taxon>
    </lineage>
</organism>
<dbReference type="Gene3D" id="2.40.50.140">
    <property type="entry name" value="Nucleic acid-binding proteins"/>
    <property type="match status" value="1"/>
</dbReference>
<gene>
    <name evidence="16" type="ORF">WJX72_003304</name>
</gene>
<dbReference type="FunFam" id="2.20.28.10:FF:000003">
    <property type="entry name" value="DNA helicase"/>
    <property type="match status" value="1"/>
</dbReference>
<dbReference type="Pfam" id="PF14551">
    <property type="entry name" value="MCM_N"/>
    <property type="match status" value="1"/>
</dbReference>
<reference evidence="16 17" key="1">
    <citation type="journal article" date="2024" name="Nat. Commun.">
        <title>Phylogenomics reveals the evolutionary origins of lichenization in chlorophyte algae.</title>
        <authorList>
            <person name="Puginier C."/>
            <person name="Libourel C."/>
            <person name="Otte J."/>
            <person name="Skaloud P."/>
            <person name="Haon M."/>
            <person name="Grisel S."/>
            <person name="Petersen M."/>
            <person name="Berrin J.G."/>
            <person name="Delaux P.M."/>
            <person name="Dal Grande F."/>
            <person name="Keller J."/>
        </authorList>
    </citation>
    <scope>NUCLEOTIDE SEQUENCE [LARGE SCALE GENOMIC DNA]</scope>
    <source>
        <strain evidence="16 17">SAG 2043</strain>
    </source>
</reference>
<dbReference type="CDD" id="cd17755">
    <property type="entry name" value="MCM4"/>
    <property type="match status" value="1"/>
</dbReference>
<dbReference type="GO" id="GO:1902975">
    <property type="term" value="P:mitotic DNA replication initiation"/>
    <property type="evidence" value="ECO:0007669"/>
    <property type="project" value="TreeGrafter"/>
</dbReference>
<dbReference type="AlphaFoldDB" id="A0AAW1Q465"/>
<keyword evidence="17" id="KW-1185">Reference proteome</keyword>
<dbReference type="InterPro" id="IPR027417">
    <property type="entry name" value="P-loop_NTPase"/>
</dbReference>
<keyword evidence="4 12" id="KW-0547">Nucleotide-binding</keyword>
<keyword evidence="9 13" id="KW-0539">Nucleus</keyword>
<dbReference type="InterPro" id="IPR036388">
    <property type="entry name" value="WH-like_DNA-bd_sf"/>
</dbReference>
<protein>
    <recommendedName>
        <fullName evidence="13">DNA replication licensing factor MCM4</fullName>
        <ecNumber evidence="13">3.6.4.12</ecNumber>
    </recommendedName>
</protein>
<evidence type="ECO:0000256" key="5">
    <source>
        <dbReference type="ARBA" id="ARBA00022801"/>
    </source>
</evidence>
<dbReference type="InterPro" id="IPR031327">
    <property type="entry name" value="MCM"/>
</dbReference>
<evidence type="ECO:0000256" key="13">
    <source>
        <dbReference type="RuleBase" id="RU368062"/>
    </source>
</evidence>
<dbReference type="PRINTS" id="PR01660">
    <property type="entry name" value="MCMPROTEIN4"/>
</dbReference>
<dbReference type="Pfam" id="PF17855">
    <property type="entry name" value="MCM_lid"/>
    <property type="match status" value="1"/>
</dbReference>
<evidence type="ECO:0000256" key="11">
    <source>
        <dbReference type="ARBA" id="ARBA00053280"/>
    </source>
</evidence>
<feature type="domain" description="MCM C-terminal AAA(+) ATPase" evidence="15">
    <location>
        <begin position="446"/>
        <end position="651"/>
    </location>
</feature>
<evidence type="ECO:0000256" key="7">
    <source>
        <dbReference type="ARBA" id="ARBA00022840"/>
    </source>
</evidence>
<evidence type="ECO:0000313" key="16">
    <source>
        <dbReference type="EMBL" id="KAK9816651.1"/>
    </source>
</evidence>
<dbReference type="PANTHER" id="PTHR11630:SF66">
    <property type="entry name" value="DNA REPLICATION LICENSING FACTOR MCM4"/>
    <property type="match status" value="1"/>
</dbReference>
<dbReference type="InterPro" id="IPR041562">
    <property type="entry name" value="MCM_lid"/>
</dbReference>
<proteinExistence type="inferred from homology"/>
<dbReference type="Gene3D" id="1.10.10.10">
    <property type="entry name" value="Winged helix-like DNA-binding domain superfamily/Winged helix DNA-binding domain"/>
    <property type="match status" value="1"/>
</dbReference>
<dbReference type="Pfam" id="PF00493">
    <property type="entry name" value="MCM"/>
    <property type="match status" value="1"/>
</dbReference>
<keyword evidence="5 13" id="KW-0378">Hydrolase</keyword>
<evidence type="ECO:0000259" key="15">
    <source>
        <dbReference type="PROSITE" id="PS50051"/>
    </source>
</evidence>
<dbReference type="EMBL" id="JALJOR010000005">
    <property type="protein sequence ID" value="KAK9816651.1"/>
    <property type="molecule type" value="Genomic_DNA"/>
</dbReference>
<evidence type="ECO:0000256" key="1">
    <source>
        <dbReference type="ARBA" id="ARBA00004123"/>
    </source>
</evidence>
<evidence type="ECO:0000256" key="8">
    <source>
        <dbReference type="ARBA" id="ARBA00023125"/>
    </source>
</evidence>
<dbReference type="InterPro" id="IPR012340">
    <property type="entry name" value="NA-bd_OB-fold"/>
</dbReference>
<name>A0AAW1Q465_9CHLO</name>
<evidence type="ECO:0000256" key="14">
    <source>
        <dbReference type="SAM" id="MobiDB-lite"/>
    </source>
</evidence>
<evidence type="ECO:0000256" key="9">
    <source>
        <dbReference type="ARBA" id="ARBA00023242"/>
    </source>
</evidence>
<comment type="catalytic activity">
    <reaction evidence="10 13">
        <text>ATP + H2O = ADP + phosphate + H(+)</text>
        <dbReference type="Rhea" id="RHEA:13065"/>
        <dbReference type="ChEBI" id="CHEBI:15377"/>
        <dbReference type="ChEBI" id="CHEBI:15378"/>
        <dbReference type="ChEBI" id="CHEBI:30616"/>
        <dbReference type="ChEBI" id="CHEBI:43474"/>
        <dbReference type="ChEBI" id="CHEBI:456216"/>
        <dbReference type="EC" id="3.6.4.12"/>
    </reaction>
</comment>
<dbReference type="GO" id="GO:0000727">
    <property type="term" value="P:double-strand break repair via break-induced replication"/>
    <property type="evidence" value="ECO:0007669"/>
    <property type="project" value="TreeGrafter"/>
</dbReference>
<feature type="region of interest" description="Disordered" evidence="14">
    <location>
        <begin position="402"/>
        <end position="435"/>
    </location>
</feature>
<dbReference type="Gene3D" id="3.30.1640.10">
    <property type="entry name" value="mini-chromosome maintenance (MCM) complex, chain A, domain 1"/>
    <property type="match status" value="1"/>
</dbReference>
<dbReference type="Gene3D" id="3.40.50.300">
    <property type="entry name" value="P-loop containing nucleotide triphosphate hydrolases"/>
    <property type="match status" value="1"/>
</dbReference>
<comment type="function">
    <text evidence="11">Probable component of the MCM2-7 complex (MCM complex) that may function as a DNA helicase and which is essential to undergo a single round of replication initiation and elongation per cell cycle in eukaryotic cells.</text>
</comment>
<dbReference type="GO" id="GO:0006271">
    <property type="term" value="P:DNA strand elongation involved in DNA replication"/>
    <property type="evidence" value="ECO:0007669"/>
    <property type="project" value="TreeGrafter"/>
</dbReference>
<dbReference type="GO" id="GO:0005524">
    <property type="term" value="F:ATP binding"/>
    <property type="evidence" value="ECO:0007669"/>
    <property type="project" value="UniProtKB-UniRule"/>
</dbReference>
<comment type="similarity">
    <text evidence="2 12">Belongs to the MCM family.</text>
</comment>
<evidence type="ECO:0000256" key="4">
    <source>
        <dbReference type="ARBA" id="ARBA00022741"/>
    </source>
</evidence>
<dbReference type="InterPro" id="IPR008047">
    <property type="entry name" value="MCM_4"/>
</dbReference>
<keyword evidence="8 12" id="KW-0238">DNA-binding</keyword>
<evidence type="ECO:0000256" key="6">
    <source>
        <dbReference type="ARBA" id="ARBA00022806"/>
    </source>
</evidence>
<dbReference type="GO" id="GO:0003697">
    <property type="term" value="F:single-stranded DNA binding"/>
    <property type="evidence" value="ECO:0007669"/>
    <property type="project" value="TreeGrafter"/>
</dbReference>
<dbReference type="PROSITE" id="PS50051">
    <property type="entry name" value="MCM_2"/>
    <property type="match status" value="1"/>
</dbReference>
<dbReference type="InterPro" id="IPR018525">
    <property type="entry name" value="MCM_CS"/>
</dbReference>
<feature type="compositionally biased region" description="Basic and acidic residues" evidence="14">
    <location>
        <begin position="403"/>
        <end position="419"/>
    </location>
</feature>
<dbReference type="PRINTS" id="PR01657">
    <property type="entry name" value="MCMFAMILY"/>
</dbReference>
<feature type="region of interest" description="Disordered" evidence="14">
    <location>
        <begin position="1"/>
        <end position="112"/>
    </location>
</feature>
<dbReference type="InterPro" id="IPR001208">
    <property type="entry name" value="MCM_dom"/>
</dbReference>
<dbReference type="SUPFAM" id="SSF52540">
    <property type="entry name" value="P-loop containing nucleoside triphosphate hydrolases"/>
    <property type="match status" value="1"/>
</dbReference>
<dbReference type="SUPFAM" id="SSF50249">
    <property type="entry name" value="Nucleic acid-binding proteins"/>
    <property type="match status" value="1"/>
</dbReference>
<comment type="function">
    <text evidence="13">Acts as component of the MCM2-7 complex (MCM complex) which is the replicative helicase essential for 'once per cell cycle' DNA replication initiation and elongation in eukaryotic cells. The active ATPase sites in the MCM2-7 ring are formed through the interaction surfaces of two neighboring subunits such that a critical structure of a conserved arginine finger motif is provided in trans relative to the ATP-binding site of the Walker A box of the adjacent subunit. The six ATPase active sites, however, are likely to contribute differentially to the complex helicase activity.</text>
</comment>
<dbReference type="EC" id="3.6.4.12" evidence="13"/>
<evidence type="ECO:0000256" key="12">
    <source>
        <dbReference type="RuleBase" id="RU004070"/>
    </source>
</evidence>
<dbReference type="SMART" id="SM00350">
    <property type="entry name" value="MCM"/>
    <property type="match status" value="1"/>
</dbReference>